<reference evidence="2" key="1">
    <citation type="submission" date="2017-01" db="EMBL/GenBank/DDBJ databases">
        <authorList>
            <person name="Varghese N."/>
            <person name="Submissions S."/>
        </authorList>
    </citation>
    <scope>NUCLEOTIDE SEQUENCE [LARGE SCALE GENOMIC DNA]</scope>
    <source>
        <strain evidence="2">DSM 16176</strain>
    </source>
</reference>
<sequence length="118" mass="12113">MHEGESTDESSALEVDDFSTSQVELDGDAYEAADMRANHGVLNVNTSLPVVRVQASGDTLGVGQGETIGLLQISPSVESFYLDNFGAIHFLVNSSPIPVSAQGTGAVSAAMGAVTTSP</sequence>
<dbReference type="Proteomes" id="UP000186156">
    <property type="component" value="Unassembled WGS sequence"/>
</dbReference>
<protein>
    <submittedName>
        <fullName evidence="1">Uncharacterized protein</fullName>
    </submittedName>
</protein>
<organism evidence="1 2">
    <name type="scientific">Alicyclobacillus vulcanalis</name>
    <dbReference type="NCBI Taxonomy" id="252246"/>
    <lineage>
        <taxon>Bacteria</taxon>
        <taxon>Bacillati</taxon>
        <taxon>Bacillota</taxon>
        <taxon>Bacilli</taxon>
        <taxon>Bacillales</taxon>
        <taxon>Alicyclobacillaceae</taxon>
        <taxon>Alicyclobacillus</taxon>
    </lineage>
</organism>
<evidence type="ECO:0000313" key="1">
    <source>
        <dbReference type="EMBL" id="SIS54918.1"/>
    </source>
</evidence>
<name>A0A1N7K017_9BACL</name>
<gene>
    <name evidence="1" type="ORF">SAMN05421799_101272</name>
</gene>
<keyword evidence="2" id="KW-1185">Reference proteome</keyword>
<dbReference type="EMBL" id="FTOO01000001">
    <property type="protein sequence ID" value="SIS54918.1"/>
    <property type="molecule type" value="Genomic_DNA"/>
</dbReference>
<dbReference type="STRING" id="252246.SAMN05421799_101272"/>
<accession>A0A1N7K017</accession>
<proteinExistence type="predicted"/>
<evidence type="ECO:0000313" key="2">
    <source>
        <dbReference type="Proteomes" id="UP000186156"/>
    </source>
</evidence>
<dbReference type="AlphaFoldDB" id="A0A1N7K017"/>